<dbReference type="InterPro" id="IPR049258">
    <property type="entry name" value="ODAD1_CC"/>
</dbReference>
<sequence>MSKVMLTEEQLDLLVENELNRNQRAFRIMENDRVAYSEEVKRILFKQKTLIAQLEKEKEELETLVKCAESKAFRKRDEVVQRQLQLQLNEYDYVEYYIKKESQELKELQEKIEKTEKDLMELKNKYQIRDSCLEELKKQARKDENLETRLHVETVKFNKLTTENQLLREEIDHLLQERGKFNTMFQQIMGKLDSGKKVLMDLIEQSTMAYDKREEAFTKLDALRNKARQDLVQHSQEMRELKRRLDHETKLHDFVGAKGAKRINVDLETADNSKRNDREMLELHLQEYKAIIGQIKIFFNENDMDRLVSGLLKVEEDNYNLFSFINELNKEMGVLKEQVCEARGKIEEQTGENKKTVETQEASLTALREELVVRTYEADVAENNLTQCRAIVDRLLEGIQVIFRFLQCDPTPLLSLLGPNTTVTKFNYKLYMNLIEKRVTDINNLVWYLAYSKVAQRAEKLFPGQVSTLREQIMEHPDTILPKIIPSDKVVLSQPCPLCVEQEDISEVDETIARPLLKEEIEESMKEVLFAPETEDKMHNVSACRLPKSRRIMQRRFHS</sequence>
<keyword evidence="1 2" id="KW-0175">Coiled coil</keyword>
<dbReference type="InterPro" id="IPR051876">
    <property type="entry name" value="ODA-DC/CCD"/>
</dbReference>
<comment type="caution">
    <text evidence="4">The sequence shown here is derived from an EMBL/GenBank/DDBJ whole genome shotgun (WGS) entry which is preliminary data.</text>
</comment>
<dbReference type="Pfam" id="PF21773">
    <property type="entry name" value="ODAD1_CC"/>
    <property type="match status" value="1"/>
</dbReference>
<name>A0AAW2HTV6_9NEOP</name>
<organism evidence="4">
    <name type="scientific">Menopon gallinae</name>
    <name type="common">poultry shaft louse</name>
    <dbReference type="NCBI Taxonomy" id="328185"/>
    <lineage>
        <taxon>Eukaryota</taxon>
        <taxon>Metazoa</taxon>
        <taxon>Ecdysozoa</taxon>
        <taxon>Arthropoda</taxon>
        <taxon>Hexapoda</taxon>
        <taxon>Insecta</taxon>
        <taxon>Pterygota</taxon>
        <taxon>Neoptera</taxon>
        <taxon>Paraneoptera</taxon>
        <taxon>Psocodea</taxon>
        <taxon>Troctomorpha</taxon>
        <taxon>Phthiraptera</taxon>
        <taxon>Amblycera</taxon>
        <taxon>Menoponidae</taxon>
        <taxon>Menopon</taxon>
    </lineage>
</organism>
<evidence type="ECO:0000256" key="2">
    <source>
        <dbReference type="SAM" id="Coils"/>
    </source>
</evidence>
<evidence type="ECO:0000313" key="4">
    <source>
        <dbReference type="EMBL" id="KAL0273372.1"/>
    </source>
</evidence>
<protein>
    <recommendedName>
        <fullName evidence="3">ODAD1 central coiled coil region domain-containing protein</fullName>
    </recommendedName>
</protein>
<accession>A0AAW2HTV6</accession>
<dbReference type="AlphaFoldDB" id="A0AAW2HTV6"/>
<gene>
    <name evidence="4" type="ORF">PYX00_006054</name>
</gene>
<dbReference type="PANTHER" id="PTHR21694">
    <property type="entry name" value="COILED-COIL DOMAIN-CONTAINING PROTEIN 63"/>
    <property type="match status" value="1"/>
</dbReference>
<evidence type="ECO:0000259" key="3">
    <source>
        <dbReference type="Pfam" id="PF21773"/>
    </source>
</evidence>
<dbReference type="PANTHER" id="PTHR21694:SF18">
    <property type="entry name" value="COILED-COIL DOMAIN-CONTAINING PROTEIN 63"/>
    <property type="match status" value="1"/>
</dbReference>
<evidence type="ECO:0000256" key="1">
    <source>
        <dbReference type="ARBA" id="ARBA00023054"/>
    </source>
</evidence>
<feature type="coiled-coil region" evidence="2">
    <location>
        <begin position="98"/>
        <end position="125"/>
    </location>
</feature>
<proteinExistence type="predicted"/>
<feature type="coiled-coil region" evidence="2">
    <location>
        <begin position="224"/>
        <end position="251"/>
    </location>
</feature>
<dbReference type="EMBL" id="JARGDH010000003">
    <property type="protein sequence ID" value="KAL0273372.1"/>
    <property type="molecule type" value="Genomic_DNA"/>
</dbReference>
<feature type="domain" description="ODAD1 central coiled coil region" evidence="3">
    <location>
        <begin position="144"/>
        <end position="418"/>
    </location>
</feature>
<feature type="coiled-coil region" evidence="2">
    <location>
        <begin position="44"/>
        <end position="71"/>
    </location>
</feature>
<reference evidence="4" key="1">
    <citation type="journal article" date="2024" name="Gigascience">
        <title>Chromosome-level genome of the poultry shaft louse Menopon gallinae provides insight into the host-switching and adaptive evolution of parasitic lice.</title>
        <authorList>
            <person name="Xu Y."/>
            <person name="Ma L."/>
            <person name="Liu S."/>
            <person name="Liang Y."/>
            <person name="Liu Q."/>
            <person name="He Z."/>
            <person name="Tian L."/>
            <person name="Duan Y."/>
            <person name="Cai W."/>
            <person name="Li H."/>
            <person name="Song F."/>
        </authorList>
    </citation>
    <scope>NUCLEOTIDE SEQUENCE</scope>
    <source>
        <strain evidence="4">Cailab_2023a</strain>
    </source>
</reference>